<feature type="domain" description="Glycosyltransferase 2-like" evidence="8">
    <location>
        <begin position="10"/>
        <end position="170"/>
    </location>
</feature>
<accession>A0ABS8DSH5</accession>
<evidence type="ECO:0000256" key="7">
    <source>
        <dbReference type="SAM" id="Phobius"/>
    </source>
</evidence>
<dbReference type="SUPFAM" id="SSF53448">
    <property type="entry name" value="Nucleotide-diphospho-sugar transferases"/>
    <property type="match status" value="1"/>
</dbReference>
<dbReference type="Proteomes" id="UP001319882">
    <property type="component" value="Unassembled WGS sequence"/>
</dbReference>
<keyword evidence="5 7" id="KW-1133">Transmembrane helix</keyword>
<sequence length="316" mass="36116">MDDNQRSLLSLIVPVFNEEESIAPFLEIIDKELSTLDLELEVLFVDDGSTDRTFEKIVLAAEKDQRVKYLKLSRNFGKEAAMTAGIDHACGDAVVPMDVDLQDPPALIHEFVRYWREGYDTVYGMRASRKEDGRRKRASAGMFYRVFNRLSHTTIPPNAGDYRLISRRVIDIIKNMPERNRFMKGIFAWPGFSSIGVEYDRPARHAGETKWNYWKLWNFALDGLTSFSTWPLRVWSYVGGVIALLSLIYMVFIILRTLVLGVDWPGYASLMSAVLFFGSIQLISIGVLGEYIGRLYIESKKRPVYIVEKSTSKKGV</sequence>
<dbReference type="Gene3D" id="3.90.550.10">
    <property type="entry name" value="Spore Coat Polysaccharide Biosynthesis Protein SpsA, Chain A"/>
    <property type="match status" value="1"/>
</dbReference>
<evidence type="ECO:0000313" key="9">
    <source>
        <dbReference type="EMBL" id="MCB8889204.1"/>
    </source>
</evidence>
<dbReference type="InterPro" id="IPR029044">
    <property type="entry name" value="Nucleotide-diphossugar_trans"/>
</dbReference>
<feature type="transmembrane region" description="Helical" evidence="7">
    <location>
        <begin position="267"/>
        <end position="292"/>
    </location>
</feature>
<dbReference type="PANTHER" id="PTHR48090:SF1">
    <property type="entry name" value="PROPHAGE BACTOPRENOL GLUCOSYL TRANSFERASE HOMOLOG"/>
    <property type="match status" value="1"/>
</dbReference>
<evidence type="ECO:0000256" key="2">
    <source>
        <dbReference type="ARBA" id="ARBA00022676"/>
    </source>
</evidence>
<reference evidence="9 10" key="1">
    <citation type="journal article" date="2021" name="Sci. Rep.">
        <title>Genome analysis of a halophilic bacterium Halomonas malpeensis YU-PRIM-29(T) reveals its exopolysaccharide and pigment producing capabilities.</title>
        <authorList>
            <person name="Athmika"/>
            <person name="Ghate S.D."/>
            <person name="Arun A.B."/>
            <person name="Rao S.S."/>
            <person name="Kumar S.T.A."/>
            <person name="Kandiyil M.K."/>
            <person name="Saptami K."/>
            <person name="Rekha P.D."/>
        </authorList>
    </citation>
    <scope>NUCLEOTIDE SEQUENCE [LARGE SCALE GENOMIC DNA]</scope>
    <source>
        <strain evidence="10">prim 29</strain>
    </source>
</reference>
<evidence type="ECO:0000259" key="8">
    <source>
        <dbReference type="Pfam" id="PF00535"/>
    </source>
</evidence>
<dbReference type="Pfam" id="PF00535">
    <property type="entry name" value="Glycos_transf_2"/>
    <property type="match status" value="1"/>
</dbReference>
<keyword evidence="6 7" id="KW-0472">Membrane</keyword>
<evidence type="ECO:0000313" key="10">
    <source>
        <dbReference type="Proteomes" id="UP001319882"/>
    </source>
</evidence>
<dbReference type="InterPro" id="IPR001173">
    <property type="entry name" value="Glyco_trans_2-like"/>
</dbReference>
<comment type="caution">
    <text evidence="9">The sequence shown here is derived from an EMBL/GenBank/DDBJ whole genome shotgun (WGS) entry which is preliminary data.</text>
</comment>
<dbReference type="InterPro" id="IPR050256">
    <property type="entry name" value="Glycosyltransferase_2"/>
</dbReference>
<comment type="subcellular location">
    <subcellularLocation>
        <location evidence="1">Membrane</location>
        <topology evidence="1">Multi-pass membrane protein</topology>
    </subcellularLocation>
</comment>
<protein>
    <submittedName>
        <fullName evidence="9">Glycosyltransferase family 2 protein</fullName>
    </submittedName>
</protein>
<keyword evidence="3" id="KW-0808">Transferase</keyword>
<evidence type="ECO:0000256" key="1">
    <source>
        <dbReference type="ARBA" id="ARBA00004141"/>
    </source>
</evidence>
<evidence type="ECO:0000256" key="6">
    <source>
        <dbReference type="ARBA" id="ARBA00023136"/>
    </source>
</evidence>
<dbReference type="RefSeq" id="WP_227389875.1">
    <property type="nucleotide sequence ID" value="NZ_JBHSCJ010000004.1"/>
</dbReference>
<organism evidence="9 10">
    <name type="scientific">Vreelandella malpeensis</name>
    <dbReference type="NCBI Taxonomy" id="1172368"/>
    <lineage>
        <taxon>Bacteria</taxon>
        <taxon>Pseudomonadati</taxon>
        <taxon>Pseudomonadota</taxon>
        <taxon>Gammaproteobacteria</taxon>
        <taxon>Oceanospirillales</taxon>
        <taxon>Halomonadaceae</taxon>
        <taxon>Vreelandella</taxon>
    </lineage>
</organism>
<feature type="transmembrane region" description="Helical" evidence="7">
    <location>
        <begin position="234"/>
        <end position="255"/>
    </location>
</feature>
<name>A0ABS8DSH5_9GAMM</name>
<keyword evidence="10" id="KW-1185">Reference proteome</keyword>
<evidence type="ECO:0000256" key="3">
    <source>
        <dbReference type="ARBA" id="ARBA00022679"/>
    </source>
</evidence>
<dbReference type="PANTHER" id="PTHR48090">
    <property type="entry name" value="UNDECAPRENYL-PHOSPHATE 4-DEOXY-4-FORMAMIDO-L-ARABINOSE TRANSFERASE-RELATED"/>
    <property type="match status" value="1"/>
</dbReference>
<gene>
    <name evidence="9" type="ORF">GEV37_08785</name>
</gene>
<dbReference type="EMBL" id="WHVL01000003">
    <property type="protein sequence ID" value="MCB8889204.1"/>
    <property type="molecule type" value="Genomic_DNA"/>
</dbReference>
<evidence type="ECO:0000256" key="5">
    <source>
        <dbReference type="ARBA" id="ARBA00022989"/>
    </source>
</evidence>
<evidence type="ECO:0000256" key="4">
    <source>
        <dbReference type="ARBA" id="ARBA00022692"/>
    </source>
</evidence>
<proteinExistence type="predicted"/>
<dbReference type="CDD" id="cd04187">
    <property type="entry name" value="DPM1_like_bac"/>
    <property type="match status" value="1"/>
</dbReference>
<keyword evidence="2" id="KW-0328">Glycosyltransferase</keyword>
<keyword evidence="4 7" id="KW-0812">Transmembrane</keyword>